<dbReference type="AlphaFoldDB" id="A0A7C8I7W3"/>
<evidence type="ECO:0000256" key="5">
    <source>
        <dbReference type="ARBA" id="ARBA00022833"/>
    </source>
</evidence>
<feature type="compositionally biased region" description="Basic and acidic residues" evidence="8">
    <location>
        <begin position="229"/>
        <end position="241"/>
    </location>
</feature>
<evidence type="ECO:0000256" key="2">
    <source>
        <dbReference type="ARBA" id="ARBA00022723"/>
    </source>
</evidence>
<protein>
    <recommendedName>
        <fullName evidence="9">C2H2-type domain-containing protein</fullName>
    </recommendedName>
</protein>
<dbReference type="SMART" id="SM00355">
    <property type="entry name" value="ZnF_C2H2"/>
    <property type="match status" value="3"/>
</dbReference>
<evidence type="ECO:0000313" key="10">
    <source>
        <dbReference type="EMBL" id="KAF2869533.1"/>
    </source>
</evidence>
<evidence type="ECO:0000256" key="6">
    <source>
        <dbReference type="ARBA" id="ARBA00023242"/>
    </source>
</evidence>
<feature type="domain" description="C2H2-type" evidence="9">
    <location>
        <begin position="402"/>
        <end position="424"/>
    </location>
</feature>
<dbReference type="PANTHER" id="PTHR16515">
    <property type="entry name" value="PR DOMAIN ZINC FINGER PROTEIN"/>
    <property type="match status" value="1"/>
</dbReference>
<keyword evidence="3" id="KW-0677">Repeat</keyword>
<dbReference type="InterPro" id="IPR050331">
    <property type="entry name" value="Zinc_finger"/>
</dbReference>
<dbReference type="InterPro" id="IPR013087">
    <property type="entry name" value="Znf_C2H2_type"/>
</dbReference>
<feature type="compositionally biased region" description="Polar residues" evidence="8">
    <location>
        <begin position="242"/>
        <end position="256"/>
    </location>
</feature>
<sequence>MLSIERYLNAPLVDEPASVPAISAALKWPTSESGAVLVEGRRHHSRESSFDVNSDGRRTFYTSGSAAESTGTSYSTVSKSNLHRSMTRLDAPELPQIETVDYENARVTSPERPATSRTLNMERPWAEQMEQFMSSYSPDSTTDYRLKAEEETAGIQENARAWENRMHQYDTENETLDPPAPEITDEMAYARMAAQPKLAWVLGGDLTDAKSIERPKSYGSALTDAPEDSIERGSARGRRSEIAQTKVSGKHNSTATLDDKTRGATFEKRCAGIFARRPSIRPRFYCTFCQKRFCDRLEWMRHEQTLHMPEELYVCCPRTGQFPAKCPFCAKSNPSPSHLADHNYLSCQEKPLSERTYDRQDYFLQHISQVHKVTPSQKPLRLTELAEAWKNPLPLKLGHQALHCGFCGKTFTTYKERTEHVGVHFMQGMDMMSWWPARVSHEMEPCSPDMTQNADLPHKCLYCERTYESLAVAQKLHPVCKMWSCSFLQGMQYTIYPAGTREALEAACCYCNDTLVRGAGKVKGSVLKEHINQHNFRKCSQRLYFSGQRFRQHLQDSHKANFDGTLSAGWTLLLKSSKKEKPPMFDPIDPSVTAVRRTYTDPASSDSTPAHKKKDSKAVNVYRTNFMDLSVTEATPRPPTPKKLRRKASAQAIPDPKQHSPPPIPTTLDFAPNAPIPSSPRTSSTHTTPLSPSPTPAPPPRHRPGFPVSSLPCDAVAQCPLFYRRRLDASTRNRLYMRDREAGMLSKKTQKMYRRVPGSLLGGALHNNATQ</sequence>
<comment type="caution">
    <text evidence="10">The sequence shown here is derived from an EMBL/GenBank/DDBJ whole genome shotgun (WGS) entry which is preliminary data.</text>
</comment>
<dbReference type="Proteomes" id="UP000481861">
    <property type="component" value="Unassembled WGS sequence"/>
</dbReference>
<feature type="compositionally biased region" description="Low complexity" evidence="8">
    <location>
        <begin position="679"/>
        <end position="690"/>
    </location>
</feature>
<evidence type="ECO:0000256" key="8">
    <source>
        <dbReference type="SAM" id="MobiDB-lite"/>
    </source>
</evidence>
<evidence type="ECO:0000313" key="11">
    <source>
        <dbReference type="Proteomes" id="UP000481861"/>
    </source>
</evidence>
<dbReference type="EMBL" id="JAADJZ010000016">
    <property type="protein sequence ID" value="KAF2869533.1"/>
    <property type="molecule type" value="Genomic_DNA"/>
</dbReference>
<keyword evidence="4 7" id="KW-0863">Zinc-finger</keyword>
<gene>
    <name evidence="10" type="ORF">BDV95DRAFT_596522</name>
</gene>
<reference evidence="10 11" key="1">
    <citation type="submission" date="2020-01" db="EMBL/GenBank/DDBJ databases">
        <authorList>
            <consortium name="DOE Joint Genome Institute"/>
            <person name="Haridas S."/>
            <person name="Albert R."/>
            <person name="Binder M."/>
            <person name="Bloem J."/>
            <person name="Labutti K."/>
            <person name="Salamov A."/>
            <person name="Andreopoulos B."/>
            <person name="Baker S.E."/>
            <person name="Barry K."/>
            <person name="Bills G."/>
            <person name="Bluhm B.H."/>
            <person name="Cannon C."/>
            <person name="Castanera R."/>
            <person name="Culley D.E."/>
            <person name="Daum C."/>
            <person name="Ezra D."/>
            <person name="Gonzalez J.B."/>
            <person name="Henrissat B."/>
            <person name="Kuo A."/>
            <person name="Liang C."/>
            <person name="Lipzen A."/>
            <person name="Lutzoni F."/>
            <person name="Magnuson J."/>
            <person name="Mondo S."/>
            <person name="Nolan M."/>
            <person name="Ohm R."/>
            <person name="Pangilinan J."/>
            <person name="Park H.-J.H."/>
            <person name="Ramirez L."/>
            <person name="Alfaro M."/>
            <person name="Sun H."/>
            <person name="Tritt A."/>
            <person name="Yoshinaga Y."/>
            <person name="Zwiers L.-H.L."/>
            <person name="Turgeon B.G."/>
            <person name="Goodwin S.B."/>
            <person name="Spatafora J.W."/>
            <person name="Crous P.W."/>
            <person name="Grigoriev I.V."/>
        </authorList>
    </citation>
    <scope>NUCLEOTIDE SEQUENCE [LARGE SCALE GENOMIC DNA]</scope>
    <source>
        <strain evidence="10 11">CBS 611.86</strain>
    </source>
</reference>
<dbReference type="OrthoDB" id="10056939at2759"/>
<accession>A0A7C8I7W3</accession>
<evidence type="ECO:0000256" key="4">
    <source>
        <dbReference type="ARBA" id="ARBA00022771"/>
    </source>
</evidence>
<feature type="domain" description="C2H2-type" evidence="9">
    <location>
        <begin position="284"/>
        <end position="312"/>
    </location>
</feature>
<dbReference type="PROSITE" id="PS50157">
    <property type="entry name" value="ZINC_FINGER_C2H2_2"/>
    <property type="match status" value="2"/>
</dbReference>
<evidence type="ECO:0000256" key="1">
    <source>
        <dbReference type="ARBA" id="ARBA00004123"/>
    </source>
</evidence>
<comment type="subcellular location">
    <subcellularLocation>
        <location evidence="1">Nucleus</location>
    </subcellularLocation>
</comment>
<evidence type="ECO:0000259" key="9">
    <source>
        <dbReference type="PROSITE" id="PS50157"/>
    </source>
</evidence>
<keyword evidence="6" id="KW-0539">Nucleus</keyword>
<proteinExistence type="predicted"/>
<dbReference type="GO" id="GO:0005634">
    <property type="term" value="C:nucleus"/>
    <property type="evidence" value="ECO:0007669"/>
    <property type="project" value="UniProtKB-SubCell"/>
</dbReference>
<evidence type="ECO:0000256" key="7">
    <source>
        <dbReference type="PROSITE-ProRule" id="PRU00042"/>
    </source>
</evidence>
<dbReference type="PANTHER" id="PTHR16515:SF49">
    <property type="entry name" value="GASTRULA ZINC FINGER PROTEIN XLCGF49.1-LIKE-RELATED"/>
    <property type="match status" value="1"/>
</dbReference>
<organism evidence="10 11">
    <name type="scientific">Massariosphaeria phaeospora</name>
    <dbReference type="NCBI Taxonomy" id="100035"/>
    <lineage>
        <taxon>Eukaryota</taxon>
        <taxon>Fungi</taxon>
        <taxon>Dikarya</taxon>
        <taxon>Ascomycota</taxon>
        <taxon>Pezizomycotina</taxon>
        <taxon>Dothideomycetes</taxon>
        <taxon>Pleosporomycetidae</taxon>
        <taxon>Pleosporales</taxon>
        <taxon>Pleosporales incertae sedis</taxon>
        <taxon>Massariosphaeria</taxon>
    </lineage>
</organism>
<feature type="region of interest" description="Disordered" evidence="8">
    <location>
        <begin position="217"/>
        <end position="256"/>
    </location>
</feature>
<keyword evidence="5" id="KW-0862">Zinc</keyword>
<evidence type="ECO:0000256" key="3">
    <source>
        <dbReference type="ARBA" id="ARBA00022737"/>
    </source>
</evidence>
<dbReference type="GO" id="GO:0010468">
    <property type="term" value="P:regulation of gene expression"/>
    <property type="evidence" value="ECO:0007669"/>
    <property type="project" value="TreeGrafter"/>
</dbReference>
<name>A0A7C8I7W3_9PLEO</name>
<dbReference type="PROSITE" id="PS00028">
    <property type="entry name" value="ZINC_FINGER_C2H2_1"/>
    <property type="match status" value="2"/>
</dbReference>
<keyword evidence="11" id="KW-1185">Reference proteome</keyword>
<feature type="region of interest" description="Disordered" evidence="8">
    <location>
        <begin position="599"/>
        <end position="709"/>
    </location>
</feature>
<keyword evidence="2" id="KW-0479">Metal-binding</keyword>
<dbReference type="GO" id="GO:0008270">
    <property type="term" value="F:zinc ion binding"/>
    <property type="evidence" value="ECO:0007669"/>
    <property type="project" value="UniProtKB-KW"/>
</dbReference>